<sequence>MQVITRALSTIVLLFALALPALAERPRPLSVAFDALRQGDWSGASRVAAKDGEIAADIVEWIRLRDGQGSWTEVRDFLARRPDWPGERYLRKQSEQSVIRAGDAAVSAFFAQMPPQTAGGVLAYSARLTETGRSDEAQAMVLNAWLNFPMGKSEQSRFLQAHGAFLKGHHDARLDAMLWRGVYENARRMFDLASPAAVAVARARIALRAGEKGVDTLIEKVPAKYATDPGLQYDRFIWRARKGRTNDAREMLRATSVSAEALGRPGEWASRRRSMARAEMRTGDPEVAYEIASRHFLTQGSDYADLEWLSGYIALHKLDEPETALQHFRNHDAAVRSPISKGRSGYWRGRALEALGDVAAADQAYTGAARFQTSFYGLLAAERAGIPFDMDLAGEPATGDWRRSPISQNPVFRAGLLLQASGEINLAERFWTHLAESLDRNEAGLLAQAALDAGHPHLAVMIGKRTASRAVVIPGGYYPLHPVAEQKLPMAPEMVLAIARRESEFDPGVQSGVGARGLMQVMPATGREVAKRLGRLAGHSTERMISDPEYNAELGAAYLSMLAGRFRGNVVMMSAGYNAGPGRPDSWMQIFGDPRRGQIDVVDWIEHIPFRETRNYVMRVTESLPIYRATLGKDPMPVPFSEELTGSTLLSFAPQGE</sequence>
<feature type="signal peptide" evidence="4">
    <location>
        <begin position="1"/>
        <end position="23"/>
    </location>
</feature>
<organism evidence="6 7">
    <name type="scientific">Roseobacter ponti</name>
    <dbReference type="NCBI Taxonomy" id="1891787"/>
    <lineage>
        <taxon>Bacteria</taxon>
        <taxon>Pseudomonadati</taxon>
        <taxon>Pseudomonadota</taxon>
        <taxon>Alphaproteobacteria</taxon>
        <taxon>Rhodobacterales</taxon>
        <taxon>Roseobacteraceae</taxon>
        <taxon>Roseobacter</taxon>
    </lineage>
</organism>
<evidence type="ECO:0000256" key="3">
    <source>
        <dbReference type="ARBA" id="ARBA00022729"/>
    </source>
</evidence>
<evidence type="ECO:0000313" key="7">
    <source>
        <dbReference type="Proteomes" id="UP000503308"/>
    </source>
</evidence>
<accession>A0A858SVR0</accession>
<evidence type="ECO:0000256" key="4">
    <source>
        <dbReference type="SAM" id="SignalP"/>
    </source>
</evidence>
<dbReference type="InterPro" id="IPR000189">
    <property type="entry name" value="Transglyc_AS"/>
</dbReference>
<evidence type="ECO:0000256" key="2">
    <source>
        <dbReference type="ARBA" id="ARBA00009387"/>
    </source>
</evidence>
<dbReference type="SUPFAM" id="SSF48435">
    <property type="entry name" value="Bacterial muramidases"/>
    <property type="match status" value="1"/>
</dbReference>
<keyword evidence="3 4" id="KW-0732">Signal</keyword>
<comment type="similarity">
    <text evidence="2">Belongs to the virb1 family.</text>
</comment>
<dbReference type="GO" id="GO:0016020">
    <property type="term" value="C:membrane"/>
    <property type="evidence" value="ECO:0007669"/>
    <property type="project" value="InterPro"/>
</dbReference>
<dbReference type="InterPro" id="IPR023346">
    <property type="entry name" value="Lysozyme-like_dom_sf"/>
</dbReference>
<dbReference type="Proteomes" id="UP000503308">
    <property type="component" value="Chromosome"/>
</dbReference>
<dbReference type="KEGG" id="rpon:G3256_17195"/>
<name>A0A858SVR0_9RHOB</name>
<dbReference type="Gene3D" id="1.10.530.10">
    <property type="match status" value="1"/>
</dbReference>
<evidence type="ECO:0000256" key="1">
    <source>
        <dbReference type="ARBA" id="ARBA00007734"/>
    </source>
</evidence>
<protein>
    <submittedName>
        <fullName evidence="6">Lytic transglycosylase domain-containing protein</fullName>
    </submittedName>
</protein>
<dbReference type="PANTHER" id="PTHR37423:SF2">
    <property type="entry name" value="MEMBRANE-BOUND LYTIC MUREIN TRANSGLYCOSYLASE C"/>
    <property type="match status" value="1"/>
</dbReference>
<dbReference type="Gene3D" id="1.25.20.10">
    <property type="entry name" value="Bacterial muramidases"/>
    <property type="match status" value="1"/>
</dbReference>
<dbReference type="GO" id="GO:0042597">
    <property type="term" value="C:periplasmic space"/>
    <property type="evidence" value="ECO:0007669"/>
    <property type="project" value="InterPro"/>
</dbReference>
<comment type="similarity">
    <text evidence="1">Belongs to the transglycosylase Slt family.</text>
</comment>
<feature type="domain" description="Transglycosylase SLT" evidence="5">
    <location>
        <begin position="484"/>
        <end position="590"/>
    </location>
</feature>
<dbReference type="InterPro" id="IPR008258">
    <property type="entry name" value="Transglycosylase_SLT_dom_1"/>
</dbReference>
<dbReference type="PROSITE" id="PS00922">
    <property type="entry name" value="TRANSGLYCOSYLASE"/>
    <property type="match status" value="1"/>
</dbReference>
<dbReference type="EMBL" id="CP048788">
    <property type="protein sequence ID" value="QJF52785.1"/>
    <property type="molecule type" value="Genomic_DNA"/>
</dbReference>
<reference evidence="6 7" key="1">
    <citation type="submission" date="2020-02" db="EMBL/GenBank/DDBJ databases">
        <title>Genome sequence of Roseobacter ponti.</title>
        <authorList>
            <person name="Hollensteiner J."/>
            <person name="Schneider D."/>
            <person name="Poehlein A."/>
            <person name="Daniel R."/>
        </authorList>
    </citation>
    <scope>NUCLEOTIDE SEQUENCE [LARGE SCALE GENOMIC DNA]</scope>
    <source>
        <strain evidence="6 7">DSM 106830</strain>
    </source>
</reference>
<dbReference type="Pfam" id="PF01464">
    <property type="entry name" value="SLT"/>
    <property type="match status" value="1"/>
</dbReference>
<dbReference type="InterPro" id="IPR008939">
    <property type="entry name" value="Lytic_TGlycosylase_superhlx_U"/>
</dbReference>
<feature type="chain" id="PRO_5032930094" evidence="4">
    <location>
        <begin position="24"/>
        <end position="657"/>
    </location>
</feature>
<dbReference type="PANTHER" id="PTHR37423">
    <property type="entry name" value="SOLUBLE LYTIC MUREIN TRANSGLYCOSYLASE-RELATED"/>
    <property type="match status" value="1"/>
</dbReference>
<dbReference type="SUPFAM" id="SSF53955">
    <property type="entry name" value="Lysozyme-like"/>
    <property type="match status" value="1"/>
</dbReference>
<dbReference type="GO" id="GO:0004553">
    <property type="term" value="F:hydrolase activity, hydrolyzing O-glycosyl compounds"/>
    <property type="evidence" value="ECO:0007669"/>
    <property type="project" value="InterPro"/>
</dbReference>
<dbReference type="RefSeq" id="WP_169642002.1">
    <property type="nucleotide sequence ID" value="NZ_CP048788.1"/>
</dbReference>
<keyword evidence="7" id="KW-1185">Reference proteome</keyword>
<dbReference type="GO" id="GO:0008933">
    <property type="term" value="F:peptidoglycan lytic transglycosylase activity"/>
    <property type="evidence" value="ECO:0007669"/>
    <property type="project" value="InterPro"/>
</dbReference>
<dbReference type="GO" id="GO:0000270">
    <property type="term" value="P:peptidoglycan metabolic process"/>
    <property type="evidence" value="ECO:0007669"/>
    <property type="project" value="InterPro"/>
</dbReference>
<dbReference type="AlphaFoldDB" id="A0A858SVR0"/>
<gene>
    <name evidence="6" type="ORF">G3256_17195</name>
</gene>
<proteinExistence type="inferred from homology"/>
<dbReference type="CDD" id="cd13401">
    <property type="entry name" value="Slt70-like"/>
    <property type="match status" value="1"/>
</dbReference>
<evidence type="ECO:0000313" key="6">
    <source>
        <dbReference type="EMBL" id="QJF52785.1"/>
    </source>
</evidence>
<evidence type="ECO:0000259" key="5">
    <source>
        <dbReference type="Pfam" id="PF01464"/>
    </source>
</evidence>